<evidence type="ECO:0000256" key="1">
    <source>
        <dbReference type="ARBA" id="ARBA00002881"/>
    </source>
</evidence>
<keyword evidence="13 17" id="KW-0675">Receptor</keyword>
<evidence type="ECO:0000256" key="4">
    <source>
        <dbReference type="ARBA" id="ARBA00022543"/>
    </source>
</evidence>
<dbReference type="PROSITE" id="PS00237">
    <property type="entry name" value="G_PROTEIN_RECEP_F1_1"/>
    <property type="match status" value="1"/>
</dbReference>
<dbReference type="InterPro" id="IPR027430">
    <property type="entry name" value="Retinal_BS"/>
</dbReference>
<evidence type="ECO:0000256" key="6">
    <source>
        <dbReference type="ARBA" id="ARBA00022692"/>
    </source>
</evidence>
<dbReference type="EMBL" id="AJWK01016513">
    <property type="status" value="NOT_ANNOTATED_CDS"/>
    <property type="molecule type" value="Genomic_DNA"/>
</dbReference>
<keyword evidence="16" id="KW-0844">Vision</keyword>
<keyword evidence="22" id="KW-1185">Reference proteome</keyword>
<dbReference type="EMBL" id="GITU01000224">
    <property type="protein sequence ID" value="MBC1168927.1"/>
    <property type="molecule type" value="Transcribed_RNA"/>
</dbReference>
<comment type="similarity">
    <text evidence="3 17">Belongs to the G-protein coupled receptor 1 family.</text>
</comment>
<feature type="transmembrane region" description="Helical" evidence="18">
    <location>
        <begin position="333"/>
        <end position="357"/>
    </location>
</feature>
<evidence type="ECO:0000256" key="12">
    <source>
        <dbReference type="ARBA" id="ARBA00023157"/>
    </source>
</evidence>
<dbReference type="AlphaFoldDB" id="A0A1B0CKQ1"/>
<dbReference type="PROSITE" id="PS50262">
    <property type="entry name" value="G_PROTEIN_RECEP_F1_2"/>
    <property type="match status" value="1"/>
</dbReference>
<dbReference type="PROSITE" id="PS00238">
    <property type="entry name" value="OPSIN"/>
    <property type="match status" value="1"/>
</dbReference>
<evidence type="ECO:0000256" key="3">
    <source>
        <dbReference type="ARBA" id="ARBA00010663"/>
    </source>
</evidence>
<keyword evidence="8 18" id="KW-1133">Transmembrane helix</keyword>
<dbReference type="InterPro" id="IPR017452">
    <property type="entry name" value="GPCR_Rhodpsn_7TM"/>
</dbReference>
<organism evidence="21 22">
    <name type="scientific">Lutzomyia longipalpis</name>
    <name type="common">Sand fly</name>
    <dbReference type="NCBI Taxonomy" id="7200"/>
    <lineage>
        <taxon>Eukaryota</taxon>
        <taxon>Metazoa</taxon>
        <taxon>Ecdysozoa</taxon>
        <taxon>Arthropoda</taxon>
        <taxon>Hexapoda</taxon>
        <taxon>Insecta</taxon>
        <taxon>Pterygota</taxon>
        <taxon>Neoptera</taxon>
        <taxon>Endopterygota</taxon>
        <taxon>Diptera</taxon>
        <taxon>Nematocera</taxon>
        <taxon>Psychodoidea</taxon>
        <taxon>Psychodidae</taxon>
        <taxon>Lutzomyia</taxon>
        <taxon>Lutzomyia</taxon>
    </lineage>
</organism>
<evidence type="ECO:0000313" key="21">
    <source>
        <dbReference type="EnsemblMetazoa" id="LLOJ005188-PA"/>
    </source>
</evidence>
<dbReference type="InterPro" id="IPR000276">
    <property type="entry name" value="GPCR_Rhodpsn"/>
</dbReference>
<reference evidence="20" key="2">
    <citation type="journal article" date="2020" name="BMC">
        <title>Leishmania infection induces a limited differential gene expression in the sand fly midgut.</title>
        <authorList>
            <person name="Coutinho-Abreu I.V."/>
            <person name="Serafim T.D."/>
            <person name="Meneses C."/>
            <person name="Kamhawi S."/>
            <person name="Oliveira F."/>
            <person name="Valenzuela J.G."/>
        </authorList>
    </citation>
    <scope>NUCLEOTIDE SEQUENCE</scope>
    <source>
        <strain evidence="20">Jacobina</strain>
        <tissue evidence="20">Midgut</tissue>
    </source>
</reference>
<dbReference type="VEuPathDB" id="VectorBase:LLOJ005188"/>
<keyword evidence="15 17" id="KW-0807">Transducer</keyword>
<feature type="transmembrane region" description="Helical" evidence="18">
    <location>
        <begin position="163"/>
        <end position="183"/>
    </location>
</feature>
<dbReference type="GO" id="GO:0008020">
    <property type="term" value="F:G protein-coupled photoreceptor activity"/>
    <property type="evidence" value="ECO:0007669"/>
    <property type="project" value="UniProtKB-ARBA"/>
</dbReference>
<name>A0A1B0CKQ1_LUTLO</name>
<dbReference type="GO" id="GO:0016020">
    <property type="term" value="C:membrane"/>
    <property type="evidence" value="ECO:0007669"/>
    <property type="project" value="UniProtKB-SubCell"/>
</dbReference>
<feature type="transmembrane region" description="Helical" evidence="18">
    <location>
        <begin position="113"/>
        <end position="142"/>
    </location>
</feature>
<evidence type="ECO:0000313" key="20">
    <source>
        <dbReference type="EMBL" id="MBC1168927.1"/>
    </source>
</evidence>
<feature type="transmembrane region" description="Helical" evidence="18">
    <location>
        <begin position="48"/>
        <end position="74"/>
    </location>
</feature>
<reference evidence="22" key="1">
    <citation type="submission" date="2012-05" db="EMBL/GenBank/DDBJ databases">
        <title>Whole Genome Assembly of Lutzomyia longipalpis.</title>
        <authorList>
            <person name="Richards S."/>
            <person name="Qu C."/>
            <person name="Dillon R."/>
            <person name="Worley K."/>
            <person name="Scherer S."/>
            <person name="Batterton M."/>
            <person name="Taylor A."/>
            <person name="Hawes A."/>
            <person name="Hernandez B."/>
            <person name="Kovar C."/>
            <person name="Mandapat C."/>
            <person name="Pham C."/>
            <person name="Qu C."/>
            <person name="Jing C."/>
            <person name="Bess C."/>
            <person name="Bandaranaike D."/>
            <person name="Ngo D."/>
            <person name="Ongeri F."/>
            <person name="Arias F."/>
            <person name="Lara F."/>
            <person name="Weissenberger G."/>
            <person name="Kamau G."/>
            <person name="Han H."/>
            <person name="Shen H."/>
            <person name="Dinh H."/>
            <person name="Khalil I."/>
            <person name="Jones J."/>
            <person name="Shafer J."/>
            <person name="Jayaseelan J."/>
            <person name="Quiroz J."/>
            <person name="Blankenburg K."/>
            <person name="Nguyen L."/>
            <person name="Jackson L."/>
            <person name="Francisco L."/>
            <person name="Tang L.-Y."/>
            <person name="Pu L.-L."/>
            <person name="Perales L."/>
            <person name="Lorensuhewa L."/>
            <person name="Munidasa M."/>
            <person name="Coyle M."/>
            <person name="Taylor M."/>
            <person name="Puazo M."/>
            <person name="Firestine M."/>
            <person name="Scheel M."/>
            <person name="Javaid M."/>
            <person name="Wang M."/>
            <person name="Li M."/>
            <person name="Tabassum N."/>
            <person name="Saada N."/>
            <person name="Osuji N."/>
            <person name="Aqrawi P."/>
            <person name="Fu Q."/>
            <person name="Thornton R."/>
            <person name="Raj R."/>
            <person name="Goodspeed R."/>
            <person name="Mata R."/>
            <person name="Najjar R."/>
            <person name="Gubbala S."/>
            <person name="Lee S."/>
            <person name="Denson S."/>
            <person name="Patil S."/>
            <person name="Macmil S."/>
            <person name="Qi S."/>
            <person name="Matskevitch T."/>
            <person name="Palculict T."/>
            <person name="Mathew T."/>
            <person name="Vee V."/>
            <person name="Velamala V."/>
            <person name="Korchina V."/>
            <person name="Cai W."/>
            <person name="Liu W."/>
            <person name="Dai W."/>
            <person name="Zou X."/>
            <person name="Zhu Y."/>
            <person name="Zhang Y."/>
            <person name="Wu Y.-Q."/>
            <person name="Xin Y."/>
            <person name="Nazarath L."/>
            <person name="Kovar C."/>
            <person name="Han Y."/>
            <person name="Muzny D."/>
            <person name="Gibbs R."/>
        </authorList>
    </citation>
    <scope>NUCLEOTIDE SEQUENCE [LARGE SCALE GENOMIC DNA]</scope>
    <source>
        <strain evidence="22">Jacobina</strain>
    </source>
</reference>
<reference evidence="21" key="3">
    <citation type="submission" date="2020-05" db="UniProtKB">
        <authorList>
            <consortium name="EnsemblMetazoa"/>
        </authorList>
    </citation>
    <scope>IDENTIFICATION</scope>
    <source>
        <strain evidence="21">Jacobina</strain>
    </source>
</reference>
<evidence type="ECO:0000313" key="22">
    <source>
        <dbReference type="Proteomes" id="UP000092461"/>
    </source>
</evidence>
<dbReference type="PRINTS" id="PR00237">
    <property type="entry name" value="GPCRRHODOPSN"/>
</dbReference>
<evidence type="ECO:0000259" key="19">
    <source>
        <dbReference type="PROSITE" id="PS50262"/>
    </source>
</evidence>
<evidence type="ECO:0000256" key="5">
    <source>
        <dbReference type="ARBA" id="ARBA00022606"/>
    </source>
</evidence>
<dbReference type="VEuPathDB" id="VectorBase:LLONM1_005115"/>
<feature type="transmembrane region" description="Helical" evidence="18">
    <location>
        <begin position="189"/>
        <end position="206"/>
    </location>
</feature>
<keyword evidence="10 17" id="KW-0297">G-protein coupled receptor</keyword>
<feature type="transmembrane region" description="Helical" evidence="18">
    <location>
        <begin position="86"/>
        <end position="107"/>
    </location>
</feature>
<dbReference type="EnsemblMetazoa" id="LLOJ005188-RA">
    <property type="protein sequence ID" value="LLOJ005188-PA"/>
    <property type="gene ID" value="LLOJ005188"/>
</dbReference>
<evidence type="ECO:0000256" key="8">
    <source>
        <dbReference type="ARBA" id="ARBA00022989"/>
    </source>
</evidence>
<dbReference type="Gene3D" id="1.20.1070.10">
    <property type="entry name" value="Rhodopsin 7-helix transmembrane proteins"/>
    <property type="match status" value="2"/>
</dbReference>
<evidence type="ECO:0000256" key="10">
    <source>
        <dbReference type="ARBA" id="ARBA00023040"/>
    </source>
</evidence>
<keyword evidence="11 18" id="KW-0472">Membrane</keyword>
<keyword evidence="5" id="KW-0716">Sensory transduction</keyword>
<dbReference type="InterPro" id="IPR001760">
    <property type="entry name" value="Opsin"/>
</dbReference>
<dbReference type="CDD" id="cd15079">
    <property type="entry name" value="7tmA_photoreceptors_insect"/>
    <property type="match status" value="1"/>
</dbReference>
<evidence type="ECO:0000256" key="13">
    <source>
        <dbReference type="ARBA" id="ARBA00023170"/>
    </source>
</evidence>
<proteinExistence type="inferred from homology"/>
<keyword evidence="6 17" id="KW-0812">Transmembrane</keyword>
<dbReference type="PANTHER" id="PTHR24240">
    <property type="entry name" value="OPSIN"/>
    <property type="match status" value="1"/>
</dbReference>
<evidence type="ECO:0000256" key="18">
    <source>
        <dbReference type="SAM" id="Phobius"/>
    </source>
</evidence>
<dbReference type="EMBL" id="AJWK01016514">
    <property type="status" value="NOT_ANNOTATED_CDS"/>
    <property type="molecule type" value="Genomic_DNA"/>
</dbReference>
<evidence type="ECO:0000256" key="9">
    <source>
        <dbReference type="ARBA" id="ARBA00022991"/>
    </source>
</evidence>
<keyword evidence="12" id="KW-1015">Disulfide bond</keyword>
<dbReference type="Pfam" id="PF00001">
    <property type="entry name" value="7tm_1"/>
    <property type="match status" value="2"/>
</dbReference>
<evidence type="ECO:0000256" key="2">
    <source>
        <dbReference type="ARBA" id="ARBA00004141"/>
    </source>
</evidence>
<keyword evidence="4" id="KW-0600">Photoreceptor protein</keyword>
<evidence type="ECO:0000256" key="11">
    <source>
        <dbReference type="ARBA" id="ARBA00023136"/>
    </source>
</evidence>
<dbReference type="FunFam" id="1.20.1070.10:FF:000044">
    <property type="entry name" value="Opsin, ultraviolet-sensitive"/>
    <property type="match status" value="1"/>
</dbReference>
<comment type="function">
    <text evidence="1">Visual pigments are the light-absorbing molecules that mediate vision. They consist of an apoprotein, opsin, covalently linked to cis-retinal.</text>
</comment>
<keyword evidence="9" id="KW-0157">Chromophore</keyword>
<evidence type="ECO:0000256" key="14">
    <source>
        <dbReference type="ARBA" id="ARBA00023180"/>
    </source>
</evidence>
<evidence type="ECO:0000256" key="17">
    <source>
        <dbReference type="RuleBase" id="RU000688"/>
    </source>
</evidence>
<feature type="transmembrane region" description="Helical" evidence="18">
    <location>
        <begin position="218"/>
        <end position="237"/>
    </location>
</feature>
<keyword evidence="7" id="KW-0681">Retinal protein</keyword>
<dbReference type="Proteomes" id="UP000092461">
    <property type="component" value="Unassembled WGS sequence"/>
</dbReference>
<comment type="subcellular location">
    <subcellularLocation>
        <location evidence="2">Membrane</location>
        <topology evidence="2">Multi-pass membrane protein</topology>
    </subcellularLocation>
</comment>
<sequence length="437" mass="49039">MEGNFTFLQPEARISAESTHLLAWNVPPKDLKQIPEHWLTYEEPEASLHYLLGLVYIMFTVAALTGNGLVLWVFGSAPSLRTPSNVFVVNLALCDFMMMLKAPIFIYNSFNRGFATGVLGCQIFAAMGSLSGIGAGMTNACIAYDRFNVITRPFHAKMTRLKAILIVLLVWGYTIPWTVLPLMELWGRFVPAGMTNACIAYDRFNVITRPFHAKMTRLKAIVIVLLVWGYTIPWTVLPLMELWGRFVPEGYLTSCSFDYLTDTFDNHLFVGAIFVCSYMIPMSMIIYFYSQIVSHVVNHEKTLREQARKMNVDSLRSNTTASNQTAEIRIAKAAITICFLFVASWTPYGVMALIGAFGDKRLLTPGVTMIPACCCKLVACIDPWIYAISHPKYRLELQRKLPWLAIHEKEISDSASVTSVATTEVTQNAEQVNTTTT</sequence>
<dbReference type="GO" id="GO:0007601">
    <property type="term" value="P:visual perception"/>
    <property type="evidence" value="ECO:0007669"/>
    <property type="project" value="UniProtKB-KW"/>
</dbReference>
<protein>
    <submittedName>
        <fullName evidence="20">Putative 7 transmembrane receptor</fullName>
    </submittedName>
</protein>
<dbReference type="SUPFAM" id="SSF81321">
    <property type="entry name" value="Family A G protein-coupled receptor-like"/>
    <property type="match status" value="2"/>
</dbReference>
<keyword evidence="14" id="KW-0325">Glycoprotein</keyword>
<feature type="domain" description="G-protein coupled receptors family 1 profile" evidence="19">
    <location>
        <begin position="66"/>
        <end position="386"/>
    </location>
</feature>
<dbReference type="PRINTS" id="PR00577">
    <property type="entry name" value="OPSINRH3RH4"/>
</dbReference>
<feature type="transmembrane region" description="Helical" evidence="18">
    <location>
        <begin position="268"/>
        <end position="289"/>
    </location>
</feature>
<evidence type="ECO:0000256" key="15">
    <source>
        <dbReference type="ARBA" id="ARBA00023224"/>
    </source>
</evidence>
<feature type="transmembrane region" description="Helical" evidence="18">
    <location>
        <begin position="369"/>
        <end position="389"/>
    </location>
</feature>
<accession>A0A1B0CKQ1</accession>
<evidence type="ECO:0000256" key="16">
    <source>
        <dbReference type="ARBA" id="ARBA00023305"/>
    </source>
</evidence>
<evidence type="ECO:0000256" key="7">
    <source>
        <dbReference type="ARBA" id="ARBA00022925"/>
    </source>
</evidence>
<dbReference type="InterPro" id="IPR050125">
    <property type="entry name" value="GPCR_opsins"/>
</dbReference>
<dbReference type="GO" id="GO:0007602">
    <property type="term" value="P:phototransduction"/>
    <property type="evidence" value="ECO:0007669"/>
    <property type="project" value="UniProtKB-KW"/>
</dbReference>